<name>A0A9P6RSY2_9FUNG</name>
<sequence length="244" mass="27136">MKDEATPQTISLDVDSILASASASLDPSMTKDQVLEIGHHLSQHNARLTRLSLNEGFRDLQDAIVQFLLLPCCSELQVLEYKAGGSSFGKIVLSSANDNKDATDSTEHLLDESFIHAHLPWTKTMKVLRLGYNSDAPQGETDILALNALLRRMPLLEEFSLAQSLDNLSLLENGVAIKKLSIAMNVECGMEQAQVEEKIRGGLVEGVEELKVEMEESESSYYLNLSRDRHFQAFLRRFGGEKKN</sequence>
<evidence type="ECO:0000313" key="2">
    <source>
        <dbReference type="Proteomes" id="UP000738325"/>
    </source>
</evidence>
<dbReference type="EMBL" id="JAAAIP010000089">
    <property type="protein sequence ID" value="KAG0326167.1"/>
    <property type="molecule type" value="Genomic_DNA"/>
</dbReference>
<comment type="caution">
    <text evidence="1">The sequence shown here is derived from an EMBL/GenBank/DDBJ whole genome shotgun (WGS) entry which is preliminary data.</text>
</comment>
<keyword evidence="2" id="KW-1185">Reference proteome</keyword>
<protein>
    <submittedName>
        <fullName evidence="1">Uncharacterized protein</fullName>
    </submittedName>
</protein>
<gene>
    <name evidence="1" type="ORF">BGZ99_009964</name>
</gene>
<organism evidence="1 2">
    <name type="scientific">Dissophora globulifera</name>
    <dbReference type="NCBI Taxonomy" id="979702"/>
    <lineage>
        <taxon>Eukaryota</taxon>
        <taxon>Fungi</taxon>
        <taxon>Fungi incertae sedis</taxon>
        <taxon>Mucoromycota</taxon>
        <taxon>Mortierellomycotina</taxon>
        <taxon>Mortierellomycetes</taxon>
        <taxon>Mortierellales</taxon>
        <taxon>Mortierellaceae</taxon>
        <taxon>Dissophora</taxon>
    </lineage>
</organism>
<dbReference type="Proteomes" id="UP000738325">
    <property type="component" value="Unassembled WGS sequence"/>
</dbReference>
<dbReference type="OrthoDB" id="2406084at2759"/>
<evidence type="ECO:0000313" key="1">
    <source>
        <dbReference type="EMBL" id="KAG0326167.1"/>
    </source>
</evidence>
<proteinExistence type="predicted"/>
<reference evidence="1" key="1">
    <citation type="journal article" date="2020" name="Fungal Divers.">
        <title>Resolving the Mortierellaceae phylogeny through synthesis of multi-gene phylogenetics and phylogenomics.</title>
        <authorList>
            <person name="Vandepol N."/>
            <person name="Liber J."/>
            <person name="Desiro A."/>
            <person name="Na H."/>
            <person name="Kennedy M."/>
            <person name="Barry K."/>
            <person name="Grigoriev I.V."/>
            <person name="Miller A.N."/>
            <person name="O'Donnell K."/>
            <person name="Stajich J.E."/>
            <person name="Bonito G."/>
        </authorList>
    </citation>
    <scope>NUCLEOTIDE SEQUENCE</scope>
    <source>
        <strain evidence="1">REB-010B</strain>
    </source>
</reference>
<accession>A0A9P6RSY2</accession>
<dbReference type="AlphaFoldDB" id="A0A9P6RSY2"/>